<keyword evidence="2" id="KW-0732">Signal</keyword>
<feature type="chain" id="PRO_5040311270" description="NAD(P)-binding domain-containing protein" evidence="2">
    <location>
        <begin position="18"/>
        <end position="262"/>
    </location>
</feature>
<evidence type="ECO:0000313" key="3">
    <source>
        <dbReference type="EMBL" id="KAG9238225.1"/>
    </source>
</evidence>
<sequence>MSLLTIAFFGATGGSVATTLALSLKAGYTCKALVRNPTKLTELLTSSHGTTLQQIESHLTVTKGDVLSRPDVESVVYLEGNKTVDLIISGIGSYPVFKGWNPIPKIENPTLCHDVIHNLISTLKSRGGAGNGPHLVTIGTTGISNLGRDYPLLLTLVYKVLLHEAHRDKGNMENLVATSLRRSGSEGSGPLRAYTIVHASLLTGGNMLGMEKVRSEIEGDKWSRNAIGYTISRRDVGNWIFEDVIRGFGSERKAGRIARITY</sequence>
<dbReference type="InterPro" id="IPR051606">
    <property type="entry name" value="Polyketide_Oxido-like"/>
</dbReference>
<keyword evidence="4" id="KW-1185">Reference proteome</keyword>
<dbReference type="GO" id="GO:0004074">
    <property type="term" value="F:biliverdin reductase [NAD(P)H] activity"/>
    <property type="evidence" value="ECO:0007669"/>
    <property type="project" value="TreeGrafter"/>
</dbReference>
<dbReference type="InterPro" id="IPR036291">
    <property type="entry name" value="NAD(P)-bd_dom_sf"/>
</dbReference>
<evidence type="ECO:0008006" key="5">
    <source>
        <dbReference type="Google" id="ProtNLM"/>
    </source>
</evidence>
<gene>
    <name evidence="3" type="ORF">BJ875DRAFT_70994</name>
</gene>
<name>A0A9P7YR52_9HELO</name>
<dbReference type="PANTHER" id="PTHR43355:SF2">
    <property type="entry name" value="FLAVIN REDUCTASE (NADPH)"/>
    <property type="match status" value="1"/>
</dbReference>
<protein>
    <recommendedName>
        <fullName evidence="5">NAD(P)-binding domain-containing protein</fullName>
    </recommendedName>
</protein>
<dbReference type="Proteomes" id="UP000824998">
    <property type="component" value="Unassembled WGS sequence"/>
</dbReference>
<evidence type="ECO:0000256" key="2">
    <source>
        <dbReference type="SAM" id="SignalP"/>
    </source>
</evidence>
<accession>A0A9P7YR52</accession>
<proteinExistence type="inferred from homology"/>
<comment type="similarity">
    <text evidence="1">Belongs to the avfA family.</text>
</comment>
<dbReference type="AlphaFoldDB" id="A0A9P7YR52"/>
<dbReference type="PANTHER" id="PTHR43355">
    <property type="entry name" value="FLAVIN REDUCTASE (NADPH)"/>
    <property type="match status" value="1"/>
</dbReference>
<dbReference type="GO" id="GO:0042602">
    <property type="term" value="F:riboflavin reductase (NADPH) activity"/>
    <property type="evidence" value="ECO:0007669"/>
    <property type="project" value="TreeGrafter"/>
</dbReference>
<feature type="signal peptide" evidence="2">
    <location>
        <begin position="1"/>
        <end position="17"/>
    </location>
</feature>
<evidence type="ECO:0000313" key="4">
    <source>
        <dbReference type="Proteomes" id="UP000824998"/>
    </source>
</evidence>
<dbReference type="Gene3D" id="3.40.50.720">
    <property type="entry name" value="NAD(P)-binding Rossmann-like Domain"/>
    <property type="match status" value="1"/>
</dbReference>
<comment type="caution">
    <text evidence="3">The sequence shown here is derived from an EMBL/GenBank/DDBJ whole genome shotgun (WGS) entry which is preliminary data.</text>
</comment>
<evidence type="ECO:0000256" key="1">
    <source>
        <dbReference type="ARBA" id="ARBA00038376"/>
    </source>
</evidence>
<organism evidence="3 4">
    <name type="scientific">Amylocarpus encephaloides</name>
    <dbReference type="NCBI Taxonomy" id="45428"/>
    <lineage>
        <taxon>Eukaryota</taxon>
        <taxon>Fungi</taxon>
        <taxon>Dikarya</taxon>
        <taxon>Ascomycota</taxon>
        <taxon>Pezizomycotina</taxon>
        <taxon>Leotiomycetes</taxon>
        <taxon>Helotiales</taxon>
        <taxon>Helotiales incertae sedis</taxon>
        <taxon>Amylocarpus</taxon>
    </lineage>
</organism>
<dbReference type="OrthoDB" id="63935at2759"/>
<reference evidence="3" key="1">
    <citation type="journal article" date="2021" name="IMA Fungus">
        <title>Genomic characterization of three marine fungi, including Emericellopsis atlantica sp. nov. with signatures of a generalist lifestyle and marine biomass degradation.</title>
        <authorList>
            <person name="Hagestad O.C."/>
            <person name="Hou L."/>
            <person name="Andersen J.H."/>
            <person name="Hansen E.H."/>
            <person name="Altermark B."/>
            <person name="Li C."/>
            <person name="Kuhnert E."/>
            <person name="Cox R.J."/>
            <person name="Crous P.W."/>
            <person name="Spatafora J.W."/>
            <person name="Lail K."/>
            <person name="Amirebrahimi M."/>
            <person name="Lipzen A."/>
            <person name="Pangilinan J."/>
            <person name="Andreopoulos W."/>
            <person name="Hayes R.D."/>
            <person name="Ng V."/>
            <person name="Grigoriev I.V."/>
            <person name="Jackson S.A."/>
            <person name="Sutton T.D.S."/>
            <person name="Dobson A.D.W."/>
            <person name="Rama T."/>
        </authorList>
    </citation>
    <scope>NUCLEOTIDE SEQUENCE</scope>
    <source>
        <strain evidence="3">TRa018bII</strain>
    </source>
</reference>
<dbReference type="EMBL" id="MU251373">
    <property type="protein sequence ID" value="KAG9238225.1"/>
    <property type="molecule type" value="Genomic_DNA"/>
</dbReference>
<dbReference type="SUPFAM" id="SSF51735">
    <property type="entry name" value="NAD(P)-binding Rossmann-fold domains"/>
    <property type="match status" value="1"/>
</dbReference>